<reference evidence="4" key="2">
    <citation type="submission" date="2010-05" db="EMBL/GenBank/DDBJ databases">
        <title>The genome sequence of Magnaporthe poae strain ATCC 64411.</title>
        <authorList>
            <person name="Ma L.-J."/>
            <person name="Dead R."/>
            <person name="Young S."/>
            <person name="Zeng Q."/>
            <person name="Koehrsen M."/>
            <person name="Alvarado L."/>
            <person name="Berlin A."/>
            <person name="Chapman S.B."/>
            <person name="Chen Z."/>
            <person name="Freedman E."/>
            <person name="Gellesch M."/>
            <person name="Goldberg J."/>
            <person name="Griggs A."/>
            <person name="Gujja S."/>
            <person name="Heilman E.R."/>
            <person name="Heiman D."/>
            <person name="Hepburn T."/>
            <person name="Howarth C."/>
            <person name="Jen D."/>
            <person name="Larson L."/>
            <person name="Mehta T."/>
            <person name="Neiman D."/>
            <person name="Pearson M."/>
            <person name="Roberts A."/>
            <person name="Saif S."/>
            <person name="Shea T."/>
            <person name="Shenoy N."/>
            <person name="Sisk P."/>
            <person name="Stolte C."/>
            <person name="Sykes S."/>
            <person name="Walk T."/>
            <person name="White J."/>
            <person name="Yandava C."/>
            <person name="Haas B."/>
            <person name="Nusbaum C."/>
            <person name="Birren B."/>
        </authorList>
    </citation>
    <scope>NUCLEOTIDE SEQUENCE [LARGE SCALE GENOMIC DNA]</scope>
    <source>
        <strain evidence="4">ATCC 64411 / 73-15</strain>
    </source>
</reference>
<reference evidence="2" key="1">
    <citation type="submission" date="2010-05" db="EMBL/GenBank/DDBJ databases">
        <title>The Genome Sequence of Magnaporthe poae strain ATCC 64411.</title>
        <authorList>
            <consortium name="The Broad Institute Genome Sequencing Platform"/>
            <consortium name="Broad Institute Genome Sequencing Center for Infectious Disease"/>
            <person name="Ma L.-J."/>
            <person name="Dead R."/>
            <person name="Young S."/>
            <person name="Zeng Q."/>
            <person name="Koehrsen M."/>
            <person name="Alvarado L."/>
            <person name="Berlin A."/>
            <person name="Chapman S.B."/>
            <person name="Chen Z."/>
            <person name="Freedman E."/>
            <person name="Gellesch M."/>
            <person name="Goldberg J."/>
            <person name="Griggs A."/>
            <person name="Gujja S."/>
            <person name="Heilman E.R."/>
            <person name="Heiman D."/>
            <person name="Hepburn T."/>
            <person name="Howarth C."/>
            <person name="Jen D."/>
            <person name="Larson L."/>
            <person name="Mehta T."/>
            <person name="Neiman D."/>
            <person name="Pearson M."/>
            <person name="Roberts A."/>
            <person name="Saif S."/>
            <person name="Shea T."/>
            <person name="Shenoy N."/>
            <person name="Sisk P."/>
            <person name="Stolte C."/>
            <person name="Sykes S."/>
            <person name="Walk T."/>
            <person name="White J."/>
            <person name="Yandava C."/>
            <person name="Haas B."/>
            <person name="Nusbaum C."/>
            <person name="Birren B."/>
        </authorList>
    </citation>
    <scope>NUCLEOTIDE SEQUENCE</scope>
    <source>
        <strain evidence="2">ATCC 64411</strain>
    </source>
</reference>
<feature type="region of interest" description="Disordered" evidence="1">
    <location>
        <begin position="24"/>
        <end position="48"/>
    </location>
</feature>
<accession>A0A0C4EDU5</accession>
<feature type="compositionally biased region" description="Low complexity" evidence="1">
    <location>
        <begin position="195"/>
        <end position="207"/>
    </location>
</feature>
<gene>
    <name evidence="2" type="ORF">MAPG_10905</name>
</gene>
<dbReference type="VEuPathDB" id="FungiDB:MAPG_10905"/>
<reference evidence="2" key="3">
    <citation type="submission" date="2011-03" db="EMBL/GenBank/DDBJ databases">
        <title>Annotation of Magnaporthe poae ATCC 64411.</title>
        <authorList>
            <person name="Ma L.-J."/>
            <person name="Dead R."/>
            <person name="Young S.K."/>
            <person name="Zeng Q."/>
            <person name="Gargeya S."/>
            <person name="Fitzgerald M."/>
            <person name="Haas B."/>
            <person name="Abouelleil A."/>
            <person name="Alvarado L."/>
            <person name="Arachchi H.M."/>
            <person name="Berlin A."/>
            <person name="Brown A."/>
            <person name="Chapman S.B."/>
            <person name="Chen Z."/>
            <person name="Dunbar C."/>
            <person name="Freedman E."/>
            <person name="Gearin G."/>
            <person name="Gellesch M."/>
            <person name="Goldberg J."/>
            <person name="Griggs A."/>
            <person name="Gujja S."/>
            <person name="Heiman D."/>
            <person name="Howarth C."/>
            <person name="Larson L."/>
            <person name="Lui A."/>
            <person name="MacDonald P.J.P."/>
            <person name="Mehta T."/>
            <person name="Montmayeur A."/>
            <person name="Murphy C."/>
            <person name="Neiman D."/>
            <person name="Pearson M."/>
            <person name="Priest M."/>
            <person name="Roberts A."/>
            <person name="Saif S."/>
            <person name="Shea T."/>
            <person name="Shenoy N."/>
            <person name="Sisk P."/>
            <person name="Stolte C."/>
            <person name="Sykes S."/>
            <person name="Yandava C."/>
            <person name="Wortman J."/>
            <person name="Nusbaum C."/>
            <person name="Birren B."/>
        </authorList>
    </citation>
    <scope>NUCLEOTIDE SEQUENCE</scope>
    <source>
        <strain evidence="2">ATCC 64411</strain>
    </source>
</reference>
<feature type="compositionally biased region" description="Low complexity" evidence="1">
    <location>
        <begin position="216"/>
        <end position="229"/>
    </location>
</feature>
<evidence type="ECO:0000313" key="3">
    <source>
        <dbReference type="EnsemblFungi" id="MAPG_10905T0"/>
    </source>
</evidence>
<dbReference type="EnsemblFungi" id="MAPG_10905T0">
    <property type="protein sequence ID" value="MAPG_10905T0"/>
    <property type="gene ID" value="MAPG_10905"/>
</dbReference>
<evidence type="ECO:0000313" key="4">
    <source>
        <dbReference type="Proteomes" id="UP000011715"/>
    </source>
</evidence>
<reference evidence="3" key="5">
    <citation type="submission" date="2015-06" db="UniProtKB">
        <authorList>
            <consortium name="EnsemblFungi"/>
        </authorList>
    </citation>
    <scope>IDENTIFICATION</scope>
    <source>
        <strain evidence="3">ATCC 64411</strain>
    </source>
</reference>
<evidence type="ECO:0000256" key="1">
    <source>
        <dbReference type="SAM" id="MobiDB-lite"/>
    </source>
</evidence>
<dbReference type="OrthoDB" id="5206740at2759"/>
<dbReference type="EMBL" id="ADBL01002684">
    <property type="status" value="NOT_ANNOTATED_CDS"/>
    <property type="molecule type" value="Genomic_DNA"/>
</dbReference>
<proteinExistence type="predicted"/>
<reference evidence="3" key="4">
    <citation type="journal article" date="2015" name="G3 (Bethesda)">
        <title>Genome sequences of three phytopathogenic species of the Magnaporthaceae family of fungi.</title>
        <authorList>
            <person name="Okagaki L.H."/>
            <person name="Nunes C.C."/>
            <person name="Sailsbery J."/>
            <person name="Clay B."/>
            <person name="Brown D."/>
            <person name="John T."/>
            <person name="Oh Y."/>
            <person name="Young N."/>
            <person name="Fitzgerald M."/>
            <person name="Haas B.J."/>
            <person name="Zeng Q."/>
            <person name="Young S."/>
            <person name="Adiconis X."/>
            <person name="Fan L."/>
            <person name="Levin J.Z."/>
            <person name="Mitchell T.K."/>
            <person name="Okubara P.A."/>
            <person name="Farman M.L."/>
            <person name="Kohn L.M."/>
            <person name="Birren B."/>
            <person name="Ma L.-J."/>
            <person name="Dean R.A."/>
        </authorList>
    </citation>
    <scope>NUCLEOTIDE SEQUENCE</scope>
    <source>
        <strain evidence="3">ATCC 64411 / 73-15</strain>
    </source>
</reference>
<dbReference type="eggNOG" id="ENOG502SN8F">
    <property type="taxonomic scope" value="Eukaryota"/>
</dbReference>
<dbReference type="AlphaFoldDB" id="A0A0C4EDU5"/>
<dbReference type="Proteomes" id="UP000011715">
    <property type="component" value="Unassembled WGS sequence"/>
</dbReference>
<name>A0A0C4EDU5_MAGP6</name>
<feature type="region of interest" description="Disordered" evidence="1">
    <location>
        <begin position="193"/>
        <end position="229"/>
    </location>
</feature>
<dbReference type="STRING" id="644358.A0A0C4EDU5"/>
<protein>
    <submittedName>
        <fullName evidence="2 3">Uncharacterized protein</fullName>
    </submittedName>
</protein>
<dbReference type="EMBL" id="GL876978">
    <property type="protein sequence ID" value="KLU91956.1"/>
    <property type="molecule type" value="Genomic_DNA"/>
</dbReference>
<evidence type="ECO:0000313" key="2">
    <source>
        <dbReference type="EMBL" id="KLU91956.1"/>
    </source>
</evidence>
<organism evidence="3 4">
    <name type="scientific">Magnaporthiopsis poae (strain ATCC 64411 / 73-15)</name>
    <name type="common">Kentucky bluegrass fungus</name>
    <name type="synonym">Magnaporthe poae</name>
    <dbReference type="NCBI Taxonomy" id="644358"/>
    <lineage>
        <taxon>Eukaryota</taxon>
        <taxon>Fungi</taxon>
        <taxon>Dikarya</taxon>
        <taxon>Ascomycota</taxon>
        <taxon>Pezizomycotina</taxon>
        <taxon>Sordariomycetes</taxon>
        <taxon>Sordariomycetidae</taxon>
        <taxon>Magnaporthales</taxon>
        <taxon>Magnaporthaceae</taxon>
        <taxon>Magnaporthiopsis</taxon>
    </lineage>
</organism>
<sequence>MGSRRVSSTELPLASFPLSLSAQSRSATRHIMPPTRMASSPDSPPKRPRLSLQIKAISNGPSVRTSRTLAAAVNPTSPTSFNTLSNVYMTAIGKSCASPIVPEPLTAIRTSSSARLPVLKLQTGPQIQTGAAVPSGMFPDTPLTAQPRSPAVYNEIIFPSTMTATPPLSAGPVETTIDNRTFSFSCEDTAASRLAAAENPKAAAPASPRTPKRRATAPSRAGGSAPAPP</sequence>
<keyword evidence="4" id="KW-1185">Reference proteome</keyword>